<proteinExistence type="predicted"/>
<dbReference type="Proteomes" id="UP000631114">
    <property type="component" value="Unassembled WGS sequence"/>
</dbReference>
<dbReference type="PANTHER" id="PTHR33924:SF1">
    <property type="entry name" value="DNA-DIRECTED RNA POLYMERASE SUBUNIT BETA"/>
    <property type="match status" value="1"/>
</dbReference>
<feature type="non-terminal residue" evidence="1">
    <location>
        <position position="418"/>
    </location>
</feature>
<evidence type="ECO:0000313" key="1">
    <source>
        <dbReference type="EMBL" id="KAF9610325.1"/>
    </source>
</evidence>
<dbReference type="AlphaFoldDB" id="A0A835I0G1"/>
<name>A0A835I0G1_9MAGN</name>
<protein>
    <submittedName>
        <fullName evidence="1">Uncharacterized protein</fullName>
    </submittedName>
</protein>
<keyword evidence="2" id="KW-1185">Reference proteome</keyword>
<dbReference type="EMBL" id="JADFTS010000004">
    <property type="protein sequence ID" value="KAF9610325.1"/>
    <property type="molecule type" value="Genomic_DNA"/>
</dbReference>
<accession>A0A835I0G1</accession>
<organism evidence="1 2">
    <name type="scientific">Coptis chinensis</name>
    <dbReference type="NCBI Taxonomy" id="261450"/>
    <lineage>
        <taxon>Eukaryota</taxon>
        <taxon>Viridiplantae</taxon>
        <taxon>Streptophyta</taxon>
        <taxon>Embryophyta</taxon>
        <taxon>Tracheophyta</taxon>
        <taxon>Spermatophyta</taxon>
        <taxon>Magnoliopsida</taxon>
        <taxon>Ranunculales</taxon>
        <taxon>Ranunculaceae</taxon>
        <taxon>Coptidoideae</taxon>
        <taxon>Coptis</taxon>
    </lineage>
</organism>
<evidence type="ECO:0000313" key="2">
    <source>
        <dbReference type="Proteomes" id="UP000631114"/>
    </source>
</evidence>
<dbReference type="PANTHER" id="PTHR33924">
    <property type="entry name" value="CATION-TRANSPORTING ATPASE"/>
    <property type="match status" value="1"/>
</dbReference>
<comment type="caution">
    <text evidence="1">The sequence shown here is derived from an EMBL/GenBank/DDBJ whole genome shotgun (WGS) entry which is preliminary data.</text>
</comment>
<gene>
    <name evidence="1" type="ORF">IFM89_021995</name>
</gene>
<dbReference type="OrthoDB" id="1907176at2759"/>
<reference evidence="1 2" key="1">
    <citation type="submission" date="2020-10" db="EMBL/GenBank/DDBJ databases">
        <title>The Coptis chinensis genome and diversification of protoberbering-type alkaloids.</title>
        <authorList>
            <person name="Wang B."/>
            <person name="Shu S."/>
            <person name="Song C."/>
            <person name="Liu Y."/>
        </authorList>
    </citation>
    <scope>NUCLEOTIDE SEQUENCE [LARGE SCALE GENOMIC DNA]</scope>
    <source>
        <strain evidence="1">HL-2020</strain>
        <tissue evidence="1">Leaf</tissue>
    </source>
</reference>
<sequence length="418" mass="45605">KSSKKIERKIQNSRVSLLIQKKILTSQNSNSLLFFIRGCFKLLNWKFWERMGDNNSANGVFKNRPVLADVSNQLGKRKFVSVSSNSSTNSGNGGEKNLVFARKEYGGVENLVKGGQRVFEFGGIGGFSVLKAKQFGGGGSLKLDSGTKSLQSRGSGEIKKCTSLVTRSSTFPYGDPAKERVLERGYELIDNKSMSVEPKAQVPEQCGDKTDSKPLSVVVGGERDEGSVSIVTQTTIGGDMVKKVATDVGGISENDLDSCDLSSVKSDDSTECYISTQGSKAGESEICTNFNADGSSITNMDMDSLKTCACSFCLKAAYIWSDIHYQDTKGRISALKKSRKAVRSVIERSRNHGEFDKNVQGSLNKPKKLEHDLMGQWRSLFLHTEDILFRESTQLEISFSVAAIKSSGVVAIEGQLQI</sequence>